<dbReference type="InterPro" id="IPR000700">
    <property type="entry name" value="PAS-assoc_C"/>
</dbReference>
<dbReference type="InterPro" id="IPR003661">
    <property type="entry name" value="HisK_dim/P_dom"/>
</dbReference>
<dbReference type="FunFam" id="3.30.565.10:FF:000006">
    <property type="entry name" value="Sensor histidine kinase WalK"/>
    <property type="match status" value="1"/>
</dbReference>
<dbReference type="PRINTS" id="PR00344">
    <property type="entry name" value="BCTRLSENSOR"/>
</dbReference>
<feature type="domain" description="Histidine kinase" evidence="8">
    <location>
        <begin position="433"/>
        <end position="661"/>
    </location>
</feature>
<comment type="caution">
    <text evidence="11">The sequence shown here is derived from an EMBL/GenBank/DDBJ whole genome shotgun (WGS) entry which is preliminary data.</text>
</comment>
<dbReference type="PROSITE" id="PS50109">
    <property type="entry name" value="HIS_KIN"/>
    <property type="match status" value="1"/>
</dbReference>
<evidence type="ECO:0000256" key="7">
    <source>
        <dbReference type="ARBA" id="ARBA00023012"/>
    </source>
</evidence>
<dbReference type="Proteomes" id="UP000215694">
    <property type="component" value="Unassembled WGS sequence"/>
</dbReference>
<proteinExistence type="predicted"/>
<evidence type="ECO:0000259" key="10">
    <source>
        <dbReference type="PROSITE" id="PS50113"/>
    </source>
</evidence>
<dbReference type="SMART" id="SM00387">
    <property type="entry name" value="HATPase_c"/>
    <property type="match status" value="1"/>
</dbReference>
<dbReference type="Pfam" id="PF00512">
    <property type="entry name" value="HisKA"/>
    <property type="match status" value="1"/>
</dbReference>
<comment type="catalytic activity">
    <reaction evidence="1">
        <text>ATP + protein L-histidine = ADP + protein N-phospho-L-histidine.</text>
        <dbReference type="EC" id="2.7.13.3"/>
    </reaction>
</comment>
<dbReference type="Gene3D" id="1.10.287.130">
    <property type="match status" value="1"/>
</dbReference>
<evidence type="ECO:0000259" key="9">
    <source>
        <dbReference type="PROSITE" id="PS50112"/>
    </source>
</evidence>
<dbReference type="CDD" id="cd00082">
    <property type="entry name" value="HisKA"/>
    <property type="match status" value="1"/>
</dbReference>
<evidence type="ECO:0000256" key="6">
    <source>
        <dbReference type="ARBA" id="ARBA00022777"/>
    </source>
</evidence>
<dbReference type="SUPFAM" id="SSF55785">
    <property type="entry name" value="PYP-like sensor domain (PAS domain)"/>
    <property type="match status" value="2"/>
</dbReference>
<gene>
    <name evidence="11" type="ORF">CHL78_011020</name>
</gene>
<dbReference type="Pfam" id="PF08448">
    <property type="entry name" value="PAS_4"/>
    <property type="match status" value="1"/>
</dbReference>
<keyword evidence="7" id="KW-0902">Two-component regulatory system</keyword>
<dbReference type="InterPro" id="IPR000014">
    <property type="entry name" value="PAS"/>
</dbReference>
<dbReference type="PROSITE" id="PS50113">
    <property type="entry name" value="PAC"/>
    <property type="match status" value="1"/>
</dbReference>
<feature type="domain" description="PAC" evidence="10">
    <location>
        <begin position="369"/>
        <end position="425"/>
    </location>
</feature>
<protein>
    <recommendedName>
        <fullName evidence="3">histidine kinase</fullName>
        <ecNumber evidence="3">2.7.13.3</ecNumber>
    </recommendedName>
</protein>
<evidence type="ECO:0000313" key="11">
    <source>
        <dbReference type="EMBL" id="RDY26993.1"/>
    </source>
</evidence>
<evidence type="ECO:0000313" key="12">
    <source>
        <dbReference type="Proteomes" id="UP000215694"/>
    </source>
</evidence>
<accession>A0A371J2S3</accession>
<evidence type="ECO:0000256" key="3">
    <source>
        <dbReference type="ARBA" id="ARBA00012438"/>
    </source>
</evidence>
<dbReference type="EC" id="2.7.13.3" evidence="3"/>
<keyword evidence="5" id="KW-0808">Transferase</keyword>
<evidence type="ECO:0000256" key="5">
    <source>
        <dbReference type="ARBA" id="ARBA00022679"/>
    </source>
</evidence>
<dbReference type="InterPro" id="IPR004358">
    <property type="entry name" value="Sig_transdc_His_kin-like_C"/>
</dbReference>
<dbReference type="SMART" id="SM00091">
    <property type="entry name" value="PAS"/>
    <property type="match status" value="3"/>
</dbReference>
<dbReference type="InterPro" id="IPR036890">
    <property type="entry name" value="HATPase_C_sf"/>
</dbReference>
<dbReference type="GO" id="GO:0016020">
    <property type="term" value="C:membrane"/>
    <property type="evidence" value="ECO:0007669"/>
    <property type="project" value="UniProtKB-SubCell"/>
</dbReference>
<evidence type="ECO:0000256" key="2">
    <source>
        <dbReference type="ARBA" id="ARBA00004370"/>
    </source>
</evidence>
<keyword evidence="12" id="KW-1185">Reference proteome</keyword>
<dbReference type="Pfam" id="PF02518">
    <property type="entry name" value="HATPase_c"/>
    <property type="match status" value="1"/>
</dbReference>
<dbReference type="CDD" id="cd00130">
    <property type="entry name" value="PAS"/>
    <property type="match status" value="1"/>
</dbReference>
<evidence type="ECO:0000256" key="4">
    <source>
        <dbReference type="ARBA" id="ARBA00022553"/>
    </source>
</evidence>
<dbReference type="InterPro" id="IPR003594">
    <property type="entry name" value="HATPase_dom"/>
</dbReference>
<dbReference type="PROSITE" id="PS50112">
    <property type="entry name" value="PAS"/>
    <property type="match status" value="1"/>
</dbReference>
<reference evidence="11 12" key="1">
    <citation type="journal article" date="2017" name="Genome Announc.">
        <title>Draft Genome Sequence of Romboutsia weinsteinii sp. nov. Strain CCRI-19649(T) Isolated from Surface Water.</title>
        <authorList>
            <person name="Maheux A.F."/>
            <person name="Boudreau D.K."/>
            <person name="Berube E."/>
            <person name="Boissinot M."/>
            <person name="Cantin P."/>
            <person name="Raymond F."/>
            <person name="Corbeil J."/>
            <person name="Omar R.F."/>
            <person name="Bergeron M.G."/>
        </authorList>
    </citation>
    <scope>NUCLEOTIDE SEQUENCE [LARGE SCALE GENOMIC DNA]</scope>
    <source>
        <strain evidence="11 12">CCRI-19649</strain>
    </source>
</reference>
<dbReference type="Gene3D" id="3.30.565.10">
    <property type="entry name" value="Histidine kinase-like ATPase, C-terminal domain"/>
    <property type="match status" value="1"/>
</dbReference>
<dbReference type="Gene3D" id="3.30.450.20">
    <property type="entry name" value="PAS domain"/>
    <property type="match status" value="2"/>
</dbReference>
<dbReference type="SUPFAM" id="SSF55874">
    <property type="entry name" value="ATPase domain of HSP90 chaperone/DNA topoisomerase II/histidine kinase"/>
    <property type="match status" value="1"/>
</dbReference>
<dbReference type="SMART" id="SM00388">
    <property type="entry name" value="HisKA"/>
    <property type="match status" value="1"/>
</dbReference>
<dbReference type="InterPro" id="IPR035965">
    <property type="entry name" value="PAS-like_dom_sf"/>
</dbReference>
<dbReference type="InterPro" id="IPR013656">
    <property type="entry name" value="PAS_4"/>
</dbReference>
<keyword evidence="4" id="KW-0597">Phosphoprotein</keyword>
<dbReference type="NCBIfam" id="TIGR00229">
    <property type="entry name" value="sensory_box"/>
    <property type="match status" value="1"/>
</dbReference>
<evidence type="ECO:0000256" key="1">
    <source>
        <dbReference type="ARBA" id="ARBA00000085"/>
    </source>
</evidence>
<sequence>MFLDLNALNINMILAIHSIFHKVLDNILYFNILLQNGVGLPHHHFYMLILYKGQTYYRGGFILKHQNYINIIDATPMPCIWGELKKIDSKKNHEFRILGANNSTSNLFNLDKNKIIGMDILDLFKITNPKHADLSKLMNKERYSIDEYIPALNLYYKIELDMIDNNIFVIWLVKSYQFDKYMLNLLDKLGCMTWVKDVSGRYIKTNIASTLFPGTLSSDLVGKTASDCFIKEQAAILDKDHNRLISGEVKSISKLIFLNGICYDHISFPVYDINNKIIGTVGFANEVADIISSNKDSHSQKKLIELIGDNIPDHIFFKDVNGVFIYCNESFAKYKGLKKTDIVGKGEFEIESNMSPCKHISQDMEVIESRTEIVYENDITLEDGKKIYMETIKVPFIDKNGIVGGVLGISRNISSRRESELELDRLRMEFFANLSHEFRTPLNLIFSSIQLFDRKLSDITNNVKCLNCYNNISYKYLNIMRQNGFRLLKLVNNLIDLTRLDVGSLEYSPVDYNIVAYVEDVFESVVDFAKLNKIKMIFDTTIEEKIIAFDLDKMERIILNLLSNAIKFNKDNGHIYIFIDCDDDFVKIQVKDTGVGIPNDKLGEVFEKFRQVSNRFTKISEGSGIGLSLVKSLVELHNGTIEVASVLNEYTIFTIKIPNVTLSKRSKNIDISTPTPNIELEFSDIYNI</sequence>
<comment type="subcellular location">
    <subcellularLocation>
        <location evidence="2">Membrane</location>
    </subcellularLocation>
</comment>
<dbReference type="Pfam" id="PF13426">
    <property type="entry name" value="PAS_9"/>
    <property type="match status" value="1"/>
</dbReference>
<keyword evidence="6 11" id="KW-0418">Kinase</keyword>
<organism evidence="11 12">
    <name type="scientific">Romboutsia weinsteinii</name>
    <dbReference type="NCBI Taxonomy" id="2020949"/>
    <lineage>
        <taxon>Bacteria</taxon>
        <taxon>Bacillati</taxon>
        <taxon>Bacillota</taxon>
        <taxon>Clostridia</taxon>
        <taxon>Peptostreptococcales</taxon>
        <taxon>Peptostreptococcaceae</taxon>
        <taxon>Romboutsia</taxon>
    </lineage>
</organism>
<evidence type="ECO:0000259" key="8">
    <source>
        <dbReference type="PROSITE" id="PS50109"/>
    </source>
</evidence>
<dbReference type="EMBL" id="NOJY02000017">
    <property type="protein sequence ID" value="RDY26993.1"/>
    <property type="molecule type" value="Genomic_DNA"/>
</dbReference>
<dbReference type="InterPro" id="IPR005467">
    <property type="entry name" value="His_kinase_dom"/>
</dbReference>
<dbReference type="InterPro" id="IPR036097">
    <property type="entry name" value="HisK_dim/P_sf"/>
</dbReference>
<dbReference type="GO" id="GO:0000155">
    <property type="term" value="F:phosphorelay sensor kinase activity"/>
    <property type="evidence" value="ECO:0007669"/>
    <property type="project" value="InterPro"/>
</dbReference>
<dbReference type="PANTHER" id="PTHR43547:SF2">
    <property type="entry name" value="HYBRID SIGNAL TRANSDUCTION HISTIDINE KINASE C"/>
    <property type="match status" value="1"/>
</dbReference>
<name>A0A371J2S3_9FIRM</name>
<dbReference type="SUPFAM" id="SSF47384">
    <property type="entry name" value="Homodimeric domain of signal transducing histidine kinase"/>
    <property type="match status" value="1"/>
</dbReference>
<feature type="domain" description="PAS" evidence="9">
    <location>
        <begin position="299"/>
        <end position="345"/>
    </location>
</feature>
<dbReference type="AlphaFoldDB" id="A0A371J2S3"/>
<dbReference type="PANTHER" id="PTHR43547">
    <property type="entry name" value="TWO-COMPONENT HISTIDINE KINASE"/>
    <property type="match status" value="1"/>
</dbReference>